<gene>
    <name evidence="2" type="ORF">DXZ20_26220</name>
</gene>
<feature type="domain" description="PilZ" evidence="1">
    <location>
        <begin position="9"/>
        <end position="105"/>
    </location>
</feature>
<proteinExistence type="predicted"/>
<reference evidence="2 3" key="1">
    <citation type="journal article" date="2020" name="Microb. Ecol.">
        <title>Ecogenomics of the Marine Benthic Filamentous Cyanobacterium Adonisia.</title>
        <authorList>
            <person name="Walter J.M."/>
            <person name="Coutinho F.H."/>
            <person name="Leomil L."/>
            <person name="Hargreaves P.I."/>
            <person name="Campeao M.E."/>
            <person name="Vieira V.V."/>
            <person name="Silva B.S."/>
            <person name="Fistarol G.O."/>
            <person name="Salomon P.S."/>
            <person name="Sawabe T."/>
            <person name="Mino S."/>
            <person name="Hosokawa M."/>
            <person name="Miyashita H."/>
            <person name="Maruyama F."/>
            <person name="van Verk M.C."/>
            <person name="Dutilh B.E."/>
            <person name="Thompson C.C."/>
            <person name="Thompson F.L."/>
        </authorList>
    </citation>
    <scope>NUCLEOTIDE SEQUENCE [LARGE SCALE GENOMIC DNA]</scope>
    <source>
        <strain evidence="2 3">CCMR0081</strain>
    </source>
</reference>
<evidence type="ECO:0000313" key="2">
    <source>
        <dbReference type="EMBL" id="NEZ59076.1"/>
    </source>
</evidence>
<dbReference type="Proteomes" id="UP000481033">
    <property type="component" value="Unassembled WGS sequence"/>
</dbReference>
<comment type="caution">
    <text evidence="2">The sequence shown here is derived from an EMBL/GenBank/DDBJ whole genome shotgun (WGS) entry which is preliminary data.</text>
</comment>
<dbReference type="Gene3D" id="2.40.10.220">
    <property type="entry name" value="predicted glycosyltransferase like domains"/>
    <property type="match status" value="1"/>
</dbReference>
<dbReference type="GO" id="GO:0035438">
    <property type="term" value="F:cyclic-di-GMP binding"/>
    <property type="evidence" value="ECO:0007669"/>
    <property type="project" value="InterPro"/>
</dbReference>
<keyword evidence="3" id="KW-1185">Reference proteome</keyword>
<name>A0A6M0RSC4_9CYAN</name>
<sequence length="127" mass="14624">MLETTTNTNRRQFARQPLAMFCQLPGYSSRLMPTIDISQGGVRIYADKKLPIDSCFHLQFFVSDCITFTPVVKVVWVSDAENHSYAVYEMGLEFVKISSVELDVLMEMRNFQRSTSNFSRMNHQLVA</sequence>
<dbReference type="AlphaFoldDB" id="A0A6M0RSC4"/>
<dbReference type="InterPro" id="IPR009875">
    <property type="entry name" value="PilZ_domain"/>
</dbReference>
<dbReference type="SUPFAM" id="SSF141371">
    <property type="entry name" value="PilZ domain-like"/>
    <property type="match status" value="1"/>
</dbReference>
<dbReference type="EMBL" id="QXHD01000004">
    <property type="protein sequence ID" value="NEZ59076.1"/>
    <property type="molecule type" value="Genomic_DNA"/>
</dbReference>
<dbReference type="RefSeq" id="WP_163665168.1">
    <property type="nucleotide sequence ID" value="NZ_QXHD01000004.1"/>
</dbReference>
<accession>A0A6M0RSC4</accession>
<dbReference type="Pfam" id="PF07238">
    <property type="entry name" value="PilZ"/>
    <property type="match status" value="1"/>
</dbReference>
<evidence type="ECO:0000259" key="1">
    <source>
        <dbReference type="Pfam" id="PF07238"/>
    </source>
</evidence>
<evidence type="ECO:0000313" key="3">
    <source>
        <dbReference type="Proteomes" id="UP000481033"/>
    </source>
</evidence>
<protein>
    <submittedName>
        <fullName evidence="2">PilZ domain-containing protein</fullName>
    </submittedName>
</protein>
<organism evidence="2 3">
    <name type="scientific">Adonisia turfae CCMR0081</name>
    <dbReference type="NCBI Taxonomy" id="2292702"/>
    <lineage>
        <taxon>Bacteria</taxon>
        <taxon>Bacillati</taxon>
        <taxon>Cyanobacteriota</taxon>
        <taxon>Adonisia</taxon>
        <taxon>Adonisia turfae</taxon>
    </lineage>
</organism>